<accession>A0A8S2AAT7</accession>
<feature type="domain" description="Protein kinase" evidence="6">
    <location>
        <begin position="6"/>
        <end position="276"/>
    </location>
</feature>
<dbReference type="Gene3D" id="1.10.510.10">
    <property type="entry name" value="Transferase(Phosphotransferase) domain 1"/>
    <property type="match status" value="2"/>
</dbReference>
<proteinExistence type="predicted"/>
<dbReference type="EMBL" id="LR999454">
    <property type="protein sequence ID" value="CAE6044021.1"/>
    <property type="molecule type" value="Genomic_DNA"/>
</dbReference>
<dbReference type="Proteomes" id="UP000682877">
    <property type="component" value="Chromosome 4"/>
</dbReference>
<dbReference type="Gene3D" id="3.30.200.20">
    <property type="entry name" value="Phosphorylase Kinase, domain 1"/>
    <property type="match status" value="2"/>
</dbReference>
<evidence type="ECO:0000256" key="2">
    <source>
        <dbReference type="ARBA" id="ARBA00022741"/>
    </source>
</evidence>
<name>A0A8S2AAT7_ARAAE</name>
<feature type="domain" description="Protein kinase" evidence="6">
    <location>
        <begin position="372"/>
        <end position="644"/>
    </location>
</feature>
<dbReference type="FunFam" id="1.10.510.10:FF:001225">
    <property type="entry name" value="Protein kinase superfamily protein"/>
    <property type="match status" value="2"/>
</dbReference>
<dbReference type="InterPro" id="IPR017441">
    <property type="entry name" value="Protein_kinase_ATP_BS"/>
</dbReference>
<dbReference type="PANTHER" id="PTHR48011">
    <property type="entry name" value="CCR4-NOT TRANSCRIPTIONAL COMPLEX SUBUNIT CAF120-RELATED"/>
    <property type="match status" value="1"/>
</dbReference>
<keyword evidence="8" id="KW-1185">Reference proteome</keyword>
<dbReference type="AlphaFoldDB" id="A0A8S2AAT7"/>
<evidence type="ECO:0000313" key="7">
    <source>
        <dbReference type="EMBL" id="CAE6044021.1"/>
    </source>
</evidence>
<sequence>MVPPELEFKKYLGKGSYGSVSLFKYSKPRTTLYTAVKTCNYKNAESLQKEFGILSQFKGCSRIVQCYENRVIENLDVEGNIEYMMLMEYAAGGSLRTFMERSEDKKLPDPLIREFTRMILEGLATIHREGYVHCDLKPGNILVFPKCVYKKGAWRSSYELKISDFGLTKRDGDNKWWHPHRPFVGTAIYMSPGSVSHGETGRGLDLWSLGCVVLEMYTGKKPWWHNNYDLEGLKKWYAPLIPSDLPCDAKHFIMACFTFNTDERKDALTLLEHSFLRGEVNKITKPYVKNENRKEISLTLRKVVKRPSKVTSIIFKRAEELIKIIKKQPRPPRANLLPVHLCSLAEPSQKICLLPKLSEESIVLFAMVALDLEFERYLGKGSFGWVSLFKYKRRRDGETLYAAVKTSDDKYAKSLYKEFQILSEFKGCSRIVQCYGNGVKERFNNKGYVEYKIAMEYAAGGSLSNFMDRFKDRKLPDSMIRHFTRMLLEGLATIHRHGYIHCDLKPENILVFPRSVYKNGTWSSSYKLKISDFGLSKRDGDTKWWHPHQPFAGTPIYMSPESISHGEIGKGLDLWSLGCVVLEMYTGKKPWWHTNYELEDLMKCYEPLFPRDLSCDARLFLMTCFASEPDERKDALTLLKQSFLRGDVNKFTKLQMNVKIDNPKDDFTMGLEKCRQMLSEIRSMC</sequence>
<dbReference type="SUPFAM" id="SSF56112">
    <property type="entry name" value="Protein kinase-like (PK-like)"/>
    <property type="match status" value="2"/>
</dbReference>
<dbReference type="PROSITE" id="PS50011">
    <property type="entry name" value="PROTEIN_KINASE_DOM"/>
    <property type="match status" value="2"/>
</dbReference>
<dbReference type="InterPro" id="IPR008271">
    <property type="entry name" value="Ser/Thr_kinase_AS"/>
</dbReference>
<gene>
    <name evidence="7" type="ORF">AARE701A_LOCUS11164</name>
</gene>
<dbReference type="InterPro" id="IPR052751">
    <property type="entry name" value="Plant_MAPKKK"/>
</dbReference>
<dbReference type="PROSITE" id="PS00107">
    <property type="entry name" value="PROTEIN_KINASE_ATP"/>
    <property type="match status" value="1"/>
</dbReference>
<evidence type="ECO:0000256" key="3">
    <source>
        <dbReference type="ARBA" id="ARBA00022777"/>
    </source>
</evidence>
<keyword evidence="1" id="KW-0808">Transferase</keyword>
<dbReference type="InterPro" id="IPR000719">
    <property type="entry name" value="Prot_kinase_dom"/>
</dbReference>
<dbReference type="GO" id="GO:0004672">
    <property type="term" value="F:protein kinase activity"/>
    <property type="evidence" value="ECO:0007669"/>
    <property type="project" value="InterPro"/>
</dbReference>
<evidence type="ECO:0000256" key="5">
    <source>
        <dbReference type="PROSITE-ProRule" id="PRU10141"/>
    </source>
</evidence>
<dbReference type="PANTHER" id="PTHR48011:SF15">
    <property type="entry name" value="PROTEIN KINASE FAMILY PROTEIN-RELATED"/>
    <property type="match status" value="1"/>
</dbReference>
<evidence type="ECO:0000259" key="6">
    <source>
        <dbReference type="PROSITE" id="PS50011"/>
    </source>
</evidence>
<keyword evidence="3" id="KW-0418">Kinase</keyword>
<dbReference type="GO" id="GO:0007165">
    <property type="term" value="P:signal transduction"/>
    <property type="evidence" value="ECO:0007669"/>
    <property type="project" value="TreeGrafter"/>
</dbReference>
<reference evidence="7" key="1">
    <citation type="submission" date="2021-01" db="EMBL/GenBank/DDBJ databases">
        <authorList>
            <person name="Bezrukov I."/>
        </authorList>
    </citation>
    <scope>NUCLEOTIDE SEQUENCE</scope>
</reference>
<dbReference type="Pfam" id="PF00069">
    <property type="entry name" value="Pkinase"/>
    <property type="match status" value="2"/>
</dbReference>
<evidence type="ECO:0000256" key="1">
    <source>
        <dbReference type="ARBA" id="ARBA00022679"/>
    </source>
</evidence>
<dbReference type="GO" id="GO:0005524">
    <property type="term" value="F:ATP binding"/>
    <property type="evidence" value="ECO:0007669"/>
    <property type="project" value="UniProtKB-UniRule"/>
</dbReference>
<dbReference type="SMART" id="SM00220">
    <property type="entry name" value="S_TKc"/>
    <property type="match status" value="2"/>
</dbReference>
<protein>
    <recommendedName>
        <fullName evidence="6">Protein kinase domain-containing protein</fullName>
    </recommendedName>
</protein>
<dbReference type="InterPro" id="IPR011009">
    <property type="entry name" value="Kinase-like_dom_sf"/>
</dbReference>
<keyword evidence="2 5" id="KW-0547">Nucleotide-binding</keyword>
<organism evidence="7 8">
    <name type="scientific">Arabidopsis arenosa</name>
    <name type="common">Sand rock-cress</name>
    <name type="synonym">Cardaminopsis arenosa</name>
    <dbReference type="NCBI Taxonomy" id="38785"/>
    <lineage>
        <taxon>Eukaryota</taxon>
        <taxon>Viridiplantae</taxon>
        <taxon>Streptophyta</taxon>
        <taxon>Embryophyta</taxon>
        <taxon>Tracheophyta</taxon>
        <taxon>Spermatophyta</taxon>
        <taxon>Magnoliopsida</taxon>
        <taxon>eudicotyledons</taxon>
        <taxon>Gunneridae</taxon>
        <taxon>Pentapetalae</taxon>
        <taxon>rosids</taxon>
        <taxon>malvids</taxon>
        <taxon>Brassicales</taxon>
        <taxon>Brassicaceae</taxon>
        <taxon>Camelineae</taxon>
        <taxon>Arabidopsis</taxon>
    </lineage>
</organism>
<evidence type="ECO:0000256" key="4">
    <source>
        <dbReference type="ARBA" id="ARBA00022840"/>
    </source>
</evidence>
<keyword evidence="4 5" id="KW-0067">ATP-binding</keyword>
<dbReference type="PROSITE" id="PS00108">
    <property type="entry name" value="PROTEIN_KINASE_ST"/>
    <property type="match status" value="2"/>
</dbReference>
<feature type="binding site" evidence="5">
    <location>
        <position position="37"/>
    </location>
    <ligand>
        <name>ATP</name>
        <dbReference type="ChEBI" id="CHEBI:30616"/>
    </ligand>
</feature>
<evidence type="ECO:0000313" key="8">
    <source>
        <dbReference type="Proteomes" id="UP000682877"/>
    </source>
</evidence>